<protein>
    <recommendedName>
        <fullName evidence="3">Phosphate-selective porin O/P</fullName>
    </recommendedName>
</protein>
<dbReference type="InterPro" id="IPR023614">
    <property type="entry name" value="Porin_dom_sf"/>
</dbReference>
<evidence type="ECO:0000313" key="2">
    <source>
        <dbReference type="Proteomes" id="UP000293562"/>
    </source>
</evidence>
<dbReference type="RefSeq" id="WP_242610503.1">
    <property type="nucleotide sequence ID" value="NZ_SHKN01000006.1"/>
</dbReference>
<dbReference type="AlphaFoldDB" id="A0A4Q7V410"/>
<dbReference type="Gene3D" id="2.40.160.10">
    <property type="entry name" value="Porin"/>
    <property type="match status" value="1"/>
</dbReference>
<accession>A0A4Q7V410</accession>
<keyword evidence="2" id="KW-1185">Reference proteome</keyword>
<comment type="caution">
    <text evidence="1">The sequence shown here is derived from an EMBL/GenBank/DDBJ whole genome shotgun (WGS) entry which is preliminary data.</text>
</comment>
<reference evidence="1 2" key="1">
    <citation type="submission" date="2019-02" db="EMBL/GenBank/DDBJ databases">
        <title>Genomic Encyclopedia of Type Strains, Phase IV (KMG-IV): sequencing the most valuable type-strain genomes for metagenomic binning, comparative biology and taxonomic classification.</title>
        <authorList>
            <person name="Goeker M."/>
        </authorList>
    </citation>
    <scope>NUCLEOTIDE SEQUENCE [LARGE SCALE GENOMIC DNA]</scope>
    <source>
        <strain evidence="1 2">DSM 28825</strain>
    </source>
</reference>
<name>A0A4Q7V410_9BACT</name>
<evidence type="ECO:0008006" key="3">
    <source>
        <dbReference type="Google" id="ProtNLM"/>
    </source>
</evidence>
<dbReference type="EMBL" id="SHKN01000006">
    <property type="protein sequence ID" value="RZT91206.1"/>
    <property type="molecule type" value="Genomic_DNA"/>
</dbReference>
<proteinExistence type="predicted"/>
<gene>
    <name evidence="1" type="ORF">EV201_3211</name>
</gene>
<evidence type="ECO:0000313" key="1">
    <source>
        <dbReference type="EMBL" id="RZT91206.1"/>
    </source>
</evidence>
<sequence>MKFRKLNRSIPSRILLLVVVFFALGKVDGIAQKTNKEYVKIGGALRYNIYDKSWTKDKTEPRFAWDTWRLNVDARTSGVDLSFEYRFYPGDDTHFLHHGYLGYAINEDLYMKLGVSQVPFGITKYASHSWWFQMPYYVGLEDDYDAGIKFDYTGIKNLTLNVGYFRQAEPQGSPNFSARYSYDITPSEDASIEELNQFNIRVAYQLTKNVELGFSGQFGQNYNTVLEEAENSTAFAGHVLANFGKFNFKGEYIRYDYGAKDNLGNSLDKLQMGAYSYDYNVAAEADIYVAGLAYSMDVDFGPITNIQAYVDYSIIDKRKAGFESSEHLVPGFLITAGSIYTYVDWAFGKNNAWLGSWTNGLAEGSPDADWESRFNVNIGYYF</sequence>
<dbReference type="SUPFAM" id="SSF56935">
    <property type="entry name" value="Porins"/>
    <property type="match status" value="1"/>
</dbReference>
<organism evidence="1 2">
    <name type="scientific">Ancylomarina subtilis</name>
    <dbReference type="NCBI Taxonomy" id="1639035"/>
    <lineage>
        <taxon>Bacteria</taxon>
        <taxon>Pseudomonadati</taxon>
        <taxon>Bacteroidota</taxon>
        <taxon>Bacteroidia</taxon>
        <taxon>Marinilabiliales</taxon>
        <taxon>Marinifilaceae</taxon>
        <taxon>Ancylomarina</taxon>
    </lineage>
</organism>
<dbReference type="Proteomes" id="UP000293562">
    <property type="component" value="Unassembled WGS sequence"/>
</dbReference>